<dbReference type="InterPro" id="IPR012340">
    <property type="entry name" value="NA-bd_OB-fold"/>
</dbReference>
<keyword evidence="5" id="KW-0479">Metal-binding</keyword>
<gene>
    <name evidence="12" type="ORF">HYY65_06370</name>
</gene>
<evidence type="ECO:0000256" key="8">
    <source>
        <dbReference type="ARBA" id="ARBA00022842"/>
    </source>
</evidence>
<dbReference type="GO" id="GO:0004540">
    <property type="term" value="F:RNA nuclease activity"/>
    <property type="evidence" value="ECO:0007669"/>
    <property type="project" value="InterPro"/>
</dbReference>
<keyword evidence="9" id="KW-0694">RNA-binding</keyword>
<evidence type="ECO:0000256" key="1">
    <source>
        <dbReference type="ARBA" id="ARBA00001946"/>
    </source>
</evidence>
<dbReference type="GO" id="GO:0004519">
    <property type="term" value="F:endonuclease activity"/>
    <property type="evidence" value="ECO:0007669"/>
    <property type="project" value="UniProtKB-KW"/>
</dbReference>
<keyword evidence="2" id="KW-1003">Cell membrane</keyword>
<evidence type="ECO:0000256" key="2">
    <source>
        <dbReference type="ARBA" id="ARBA00022475"/>
    </source>
</evidence>
<dbReference type="Pfam" id="PF10150">
    <property type="entry name" value="RNase_E_G"/>
    <property type="match status" value="1"/>
</dbReference>
<dbReference type="Proteomes" id="UP000741360">
    <property type="component" value="Unassembled WGS sequence"/>
</dbReference>
<dbReference type="Pfam" id="PF00575">
    <property type="entry name" value="S1"/>
    <property type="match status" value="1"/>
</dbReference>
<feature type="domain" description="S1 motif" evidence="11">
    <location>
        <begin position="39"/>
        <end position="119"/>
    </location>
</feature>
<dbReference type="PROSITE" id="PS50126">
    <property type="entry name" value="S1"/>
    <property type="match status" value="1"/>
</dbReference>
<dbReference type="NCBIfam" id="TIGR00757">
    <property type="entry name" value="RNaseEG"/>
    <property type="match status" value="1"/>
</dbReference>
<feature type="non-terminal residue" evidence="12">
    <location>
        <position position="317"/>
    </location>
</feature>
<dbReference type="AlphaFoldDB" id="A0A932GPE5"/>
<reference evidence="12" key="1">
    <citation type="submission" date="2020-07" db="EMBL/GenBank/DDBJ databases">
        <title>Huge and variable diversity of episymbiotic CPR bacteria and DPANN archaea in groundwater ecosystems.</title>
        <authorList>
            <person name="He C.Y."/>
            <person name="Keren R."/>
            <person name="Whittaker M."/>
            <person name="Farag I.F."/>
            <person name="Doudna J."/>
            <person name="Cate J.H.D."/>
            <person name="Banfield J.F."/>
        </authorList>
    </citation>
    <scope>NUCLEOTIDE SEQUENCE</scope>
    <source>
        <strain evidence="12">NC_groundwater_717_Ag_S-0.2um_59_8</strain>
    </source>
</reference>
<organism evidence="12 13">
    <name type="scientific">Tectimicrobiota bacterium</name>
    <dbReference type="NCBI Taxonomy" id="2528274"/>
    <lineage>
        <taxon>Bacteria</taxon>
        <taxon>Pseudomonadati</taxon>
        <taxon>Nitrospinota/Tectimicrobiota group</taxon>
        <taxon>Candidatus Tectimicrobiota</taxon>
    </lineage>
</organism>
<dbReference type="GO" id="GO:0006364">
    <property type="term" value="P:rRNA processing"/>
    <property type="evidence" value="ECO:0007669"/>
    <property type="project" value="TreeGrafter"/>
</dbReference>
<keyword evidence="8" id="KW-0460">Magnesium</keyword>
<accession>A0A932GPE5</accession>
<comment type="cofactor">
    <cofactor evidence="1">
        <name>Mg(2+)</name>
        <dbReference type="ChEBI" id="CHEBI:18420"/>
    </cofactor>
</comment>
<keyword evidence="10" id="KW-0472">Membrane</keyword>
<evidence type="ECO:0000256" key="10">
    <source>
        <dbReference type="ARBA" id="ARBA00023136"/>
    </source>
</evidence>
<evidence type="ECO:0000256" key="6">
    <source>
        <dbReference type="ARBA" id="ARBA00022759"/>
    </source>
</evidence>
<dbReference type="SUPFAM" id="SSF50249">
    <property type="entry name" value="Nucleic acid-binding proteins"/>
    <property type="match status" value="1"/>
</dbReference>
<evidence type="ECO:0000256" key="7">
    <source>
        <dbReference type="ARBA" id="ARBA00022801"/>
    </source>
</evidence>
<protein>
    <submittedName>
        <fullName evidence="12">Rne/Rng family ribonuclease</fullName>
    </submittedName>
</protein>
<evidence type="ECO:0000313" key="12">
    <source>
        <dbReference type="EMBL" id="MBI3014673.1"/>
    </source>
</evidence>
<dbReference type="GO" id="GO:0046872">
    <property type="term" value="F:metal ion binding"/>
    <property type="evidence" value="ECO:0007669"/>
    <property type="project" value="UniProtKB-KW"/>
</dbReference>
<dbReference type="CDD" id="cd04453">
    <property type="entry name" value="S1_RNase_E"/>
    <property type="match status" value="1"/>
</dbReference>
<dbReference type="Gene3D" id="2.40.50.140">
    <property type="entry name" value="Nucleic acid-binding proteins"/>
    <property type="match status" value="1"/>
</dbReference>
<evidence type="ECO:0000259" key="11">
    <source>
        <dbReference type="PROSITE" id="PS50126"/>
    </source>
</evidence>
<evidence type="ECO:0000256" key="9">
    <source>
        <dbReference type="ARBA" id="ARBA00022884"/>
    </source>
</evidence>
<dbReference type="InterPro" id="IPR019307">
    <property type="entry name" value="RNA-bd_AU-1/RNase_E/G"/>
</dbReference>
<name>A0A932GPE5_UNCTE</name>
<dbReference type="InterPro" id="IPR004659">
    <property type="entry name" value="RNase_E/G"/>
</dbReference>
<keyword evidence="4" id="KW-0540">Nuclease</keyword>
<dbReference type="SMART" id="SM00316">
    <property type="entry name" value="S1"/>
    <property type="match status" value="1"/>
</dbReference>
<dbReference type="PANTHER" id="PTHR30001:SF1">
    <property type="entry name" value="RIBONUCLEASE E_G-LIKE PROTEIN, CHLOROPLASTIC"/>
    <property type="match status" value="1"/>
</dbReference>
<evidence type="ECO:0000256" key="5">
    <source>
        <dbReference type="ARBA" id="ARBA00022723"/>
    </source>
</evidence>
<keyword evidence="3" id="KW-0997">Cell inner membrane</keyword>
<dbReference type="GO" id="GO:0005737">
    <property type="term" value="C:cytoplasm"/>
    <property type="evidence" value="ECO:0007669"/>
    <property type="project" value="TreeGrafter"/>
</dbReference>
<dbReference type="EMBL" id="JACPSX010000111">
    <property type="protein sequence ID" value="MBI3014673.1"/>
    <property type="molecule type" value="Genomic_DNA"/>
</dbReference>
<evidence type="ECO:0000256" key="3">
    <source>
        <dbReference type="ARBA" id="ARBA00022519"/>
    </source>
</evidence>
<proteinExistence type="predicted"/>
<dbReference type="PANTHER" id="PTHR30001">
    <property type="entry name" value="RIBONUCLEASE"/>
    <property type="match status" value="1"/>
</dbReference>
<keyword evidence="7" id="KW-0378">Hydrolase</keyword>
<evidence type="ECO:0000256" key="4">
    <source>
        <dbReference type="ARBA" id="ARBA00022722"/>
    </source>
</evidence>
<dbReference type="GO" id="GO:0016787">
    <property type="term" value="F:hydrolase activity"/>
    <property type="evidence" value="ECO:0007669"/>
    <property type="project" value="UniProtKB-KW"/>
</dbReference>
<keyword evidence="6" id="KW-0255">Endonuclease</keyword>
<evidence type="ECO:0000313" key="13">
    <source>
        <dbReference type="Proteomes" id="UP000741360"/>
    </source>
</evidence>
<dbReference type="InterPro" id="IPR003029">
    <property type="entry name" value="S1_domain"/>
</dbReference>
<comment type="caution">
    <text evidence="12">The sequence shown here is derived from an EMBL/GenBank/DDBJ whole genome shotgun (WGS) entry which is preliminary data.</text>
</comment>
<dbReference type="GO" id="GO:0003723">
    <property type="term" value="F:RNA binding"/>
    <property type="evidence" value="ECO:0007669"/>
    <property type="project" value="UniProtKB-KW"/>
</dbReference>
<sequence>MSKMLINAIDKEECRVALVDNGILEEFSIETPLREQIKGNIYKGTIVKIEPSLQAAFVDFGGNRAGFLPFSEVHPDYHSSSVEGNERPRIQEALKKRQEIIVQVVKGEIGKKGAALTTYISLPGRYLVLMPGSDVSGVSRKIENDEQRRRLKELVAQLNPPEKMGFIVRTAGLDKSKNELARDYNYLMRLWESIQETARQTTAPALIYQESDVVVRSIRDYFTPDIEEIILDSREAYKRARDFMQAVMPRYQKRLKLYREKTPIFSFHDIEDQIESISQRQIPLKSGGSVIVEPTEALVSIDVNSGRSTQSKGIEET</sequence>